<keyword evidence="2" id="KW-0456">Lyase</keyword>
<dbReference type="RefSeq" id="WP_231615373.1">
    <property type="nucleotide sequence ID" value="NZ_SJPV01000001.1"/>
</dbReference>
<dbReference type="PANTHER" id="PTHR12110">
    <property type="entry name" value="HYDROXYPYRUVATE ISOMERASE"/>
    <property type="match status" value="1"/>
</dbReference>
<keyword evidence="3" id="KW-1185">Reference proteome</keyword>
<dbReference type="InterPro" id="IPR050312">
    <property type="entry name" value="IolE/XylAMocC-like"/>
</dbReference>
<reference evidence="2 3" key="1">
    <citation type="submission" date="2019-02" db="EMBL/GenBank/DDBJ databases">
        <title>Deep-cultivation of Planctomycetes and their phenomic and genomic characterization uncovers novel biology.</title>
        <authorList>
            <person name="Wiegand S."/>
            <person name="Jogler M."/>
            <person name="Boedeker C."/>
            <person name="Pinto D."/>
            <person name="Vollmers J."/>
            <person name="Rivas-Marin E."/>
            <person name="Kohn T."/>
            <person name="Peeters S.H."/>
            <person name="Heuer A."/>
            <person name="Rast P."/>
            <person name="Oberbeckmann S."/>
            <person name="Bunk B."/>
            <person name="Jeske O."/>
            <person name="Meyerdierks A."/>
            <person name="Storesund J.E."/>
            <person name="Kallscheuer N."/>
            <person name="Luecker S."/>
            <person name="Lage O.M."/>
            <person name="Pohl T."/>
            <person name="Merkel B.J."/>
            <person name="Hornburger P."/>
            <person name="Mueller R.-W."/>
            <person name="Bruemmer F."/>
            <person name="Labrenz M."/>
            <person name="Spormann A.M."/>
            <person name="Op Den Camp H."/>
            <person name="Overmann J."/>
            <person name="Amann R."/>
            <person name="Jetten M.S.M."/>
            <person name="Mascher T."/>
            <person name="Medema M.H."/>
            <person name="Devos D.P."/>
            <person name="Kaster A.-K."/>
            <person name="Ovreas L."/>
            <person name="Rohde M."/>
            <person name="Galperin M.Y."/>
            <person name="Jogler C."/>
        </authorList>
    </citation>
    <scope>NUCLEOTIDE SEQUENCE [LARGE SCALE GENOMIC DNA]</scope>
    <source>
        <strain evidence="2 3">Poly41</strain>
    </source>
</reference>
<name>A0A5C6DYF8_9BACT</name>
<dbReference type="GO" id="GO:0050114">
    <property type="term" value="F:myo-inosose-2 dehydratase activity"/>
    <property type="evidence" value="ECO:0007669"/>
    <property type="project" value="UniProtKB-EC"/>
</dbReference>
<comment type="caution">
    <text evidence="2">The sequence shown here is derived from an EMBL/GenBank/DDBJ whole genome shotgun (WGS) entry which is preliminary data.</text>
</comment>
<proteinExistence type="predicted"/>
<dbReference type="Pfam" id="PF01261">
    <property type="entry name" value="AP_endonuc_2"/>
    <property type="match status" value="1"/>
</dbReference>
<gene>
    <name evidence="2" type="primary">iolE_2</name>
    <name evidence="2" type="ORF">Poly41_07700</name>
</gene>
<dbReference type="PANTHER" id="PTHR12110:SF21">
    <property type="entry name" value="XYLOSE ISOMERASE-LIKE TIM BARREL DOMAIN-CONTAINING PROTEIN"/>
    <property type="match status" value="1"/>
</dbReference>
<accession>A0A5C6DYF8</accession>
<protein>
    <submittedName>
        <fullName evidence="2">Inosose dehydratase</fullName>
        <ecNumber evidence="2">4.2.1.44</ecNumber>
    </submittedName>
</protein>
<dbReference type="InterPro" id="IPR013022">
    <property type="entry name" value="Xyl_isomerase-like_TIM-brl"/>
</dbReference>
<dbReference type="Gene3D" id="3.20.20.150">
    <property type="entry name" value="Divalent-metal-dependent TIM barrel enzymes"/>
    <property type="match status" value="1"/>
</dbReference>
<evidence type="ECO:0000313" key="2">
    <source>
        <dbReference type="EMBL" id="TWU42473.1"/>
    </source>
</evidence>
<evidence type="ECO:0000259" key="1">
    <source>
        <dbReference type="Pfam" id="PF01261"/>
    </source>
</evidence>
<feature type="domain" description="Xylose isomerase-like TIM barrel" evidence="1">
    <location>
        <begin position="21"/>
        <end position="302"/>
    </location>
</feature>
<dbReference type="EC" id="4.2.1.44" evidence="2"/>
<dbReference type="InterPro" id="IPR036237">
    <property type="entry name" value="Xyl_isomerase-like_sf"/>
</dbReference>
<dbReference type="Proteomes" id="UP000319143">
    <property type="component" value="Unassembled WGS sequence"/>
</dbReference>
<dbReference type="AlphaFoldDB" id="A0A5C6DYF8"/>
<dbReference type="SUPFAM" id="SSF51658">
    <property type="entry name" value="Xylose isomerase-like"/>
    <property type="match status" value="1"/>
</dbReference>
<dbReference type="EMBL" id="SJPV01000001">
    <property type="protein sequence ID" value="TWU42473.1"/>
    <property type="molecule type" value="Genomic_DNA"/>
</dbReference>
<sequence length="307" mass="34656">MMQLGFTTAILPSQSLEEVFSVASDCGYDCVEVMCWPAGKDARRYAGITHIDVAGLDDAKVSEIHALSAKYGVAISALGYYPNPLSPNQQEAEAAVAHFRDVIAAAAKLGIYRANSFIGRDWTKSVDENWPRFLETWEPIIRYAESLNVKVGIENCPMFFTGDEWPGGKNLAHSPAIWKRMFTDLPSDHFGLNFDPSHLVWQQIDYLLPLREFADKLFHVHAKDVRIDREKLNQVGILAVPNDYHTPKLPGMGEIDWGRFFSILGDVGYRGPVCVEVEDRIFEDSDTNRKLSLQQSATYLRNFVPRR</sequence>
<evidence type="ECO:0000313" key="3">
    <source>
        <dbReference type="Proteomes" id="UP000319143"/>
    </source>
</evidence>
<organism evidence="2 3">
    <name type="scientific">Novipirellula artificiosorum</name>
    <dbReference type="NCBI Taxonomy" id="2528016"/>
    <lineage>
        <taxon>Bacteria</taxon>
        <taxon>Pseudomonadati</taxon>
        <taxon>Planctomycetota</taxon>
        <taxon>Planctomycetia</taxon>
        <taxon>Pirellulales</taxon>
        <taxon>Pirellulaceae</taxon>
        <taxon>Novipirellula</taxon>
    </lineage>
</organism>